<dbReference type="PANTHER" id="PTHR43611">
    <property type="entry name" value="ALPHA-D-GLUCOSE 1-PHOSPHATE PHOSPHATASE"/>
    <property type="match status" value="1"/>
</dbReference>
<evidence type="ECO:0000313" key="2">
    <source>
        <dbReference type="Proteomes" id="UP000016936"/>
    </source>
</evidence>
<dbReference type="InterPro" id="IPR023198">
    <property type="entry name" value="PGP-like_dom2"/>
</dbReference>
<dbReference type="GO" id="GO:0016791">
    <property type="term" value="F:phosphatase activity"/>
    <property type="evidence" value="ECO:0007669"/>
    <property type="project" value="UniProtKB-ARBA"/>
</dbReference>
<reference evidence="2" key="2">
    <citation type="journal article" date="2013" name="PLoS Genet.">
        <title>Comparative genome structure, secondary metabolite, and effector coding capacity across Cochliobolus pathogens.</title>
        <authorList>
            <person name="Condon B.J."/>
            <person name="Leng Y."/>
            <person name="Wu D."/>
            <person name="Bushley K.E."/>
            <person name="Ohm R.A."/>
            <person name="Otillar R."/>
            <person name="Martin J."/>
            <person name="Schackwitz W."/>
            <person name="Grimwood J."/>
            <person name="MohdZainudin N."/>
            <person name="Xue C."/>
            <person name="Wang R."/>
            <person name="Manning V.A."/>
            <person name="Dhillon B."/>
            <person name="Tu Z.J."/>
            <person name="Steffenson B.J."/>
            <person name="Salamov A."/>
            <person name="Sun H."/>
            <person name="Lowry S."/>
            <person name="LaButti K."/>
            <person name="Han J."/>
            <person name="Copeland A."/>
            <person name="Lindquist E."/>
            <person name="Barry K."/>
            <person name="Schmutz J."/>
            <person name="Baker S.E."/>
            <person name="Ciuffetti L.M."/>
            <person name="Grigoriev I.V."/>
            <person name="Zhong S."/>
            <person name="Turgeon B.G."/>
        </authorList>
    </citation>
    <scope>NUCLEOTIDE SEQUENCE [LARGE SCALE GENOMIC DNA]</scope>
    <source>
        <strain evidence="2">C5 / ATCC 48332 / race O</strain>
    </source>
</reference>
<dbReference type="Gene3D" id="3.40.50.1000">
    <property type="entry name" value="HAD superfamily/HAD-like"/>
    <property type="match status" value="1"/>
</dbReference>
<protein>
    <recommendedName>
        <fullName evidence="3">HAD-like protein</fullName>
    </recommendedName>
</protein>
<dbReference type="STRING" id="701091.M2U2W8"/>
<gene>
    <name evidence="1" type="ORF">COCHEDRAFT_1172391</name>
</gene>
<dbReference type="InterPro" id="IPR023214">
    <property type="entry name" value="HAD_sf"/>
</dbReference>
<name>M2U2W8_COCH5</name>
<dbReference type="InterPro" id="IPR006439">
    <property type="entry name" value="HAD-SF_hydro_IA"/>
</dbReference>
<proteinExistence type="predicted"/>
<sequence length="514" mass="57638">MGRAAFQLGNGRVNADTSTPPRHRTLILDLGDVLFHYSSRYLTALSRQEFQAVLLTPTWAELDRGHIGEDEALAKIGKELSLDPKAIKDGLTQCRKTLCVDKDLVDEIAKIKKEMDGHLKVYAMSNISKHDFAHLKTVLSDWSVFDGEFASCDAGMAKPELNFYKHVLDTIGVSDPSSAIFVDDKIINVTAARSFGIQGIVFKSAPALLRQLRNTLFDPVTRARKYMASNAHKHTSQIEDGTEFPERFSQFLIHWELREASWLTLSAPGASEAQIKADIQKASSEARTWNYFNGTPVGTTKTFPDDVDDTSMALLAFSPPRSSADPILDLMAKCRHTRDNLVRTYFDPKRPGLCPFVLVNVIRVFYHYNRGNEVKPELEFVTRILLNRAYVNGTAVYNSAEPFLYFMACLVDANQHQPEIQALREPLAAALRERVGQKDDSFAVAARVLSCQKLGVWAQSDIEYLKELQECDGGWEIGWVCRFGRSQKKIGNRGVPTAFAIKALEHEHRVQGEP</sequence>
<dbReference type="NCBIfam" id="TIGR01509">
    <property type="entry name" value="HAD-SF-IA-v3"/>
    <property type="match status" value="1"/>
</dbReference>
<keyword evidence="2" id="KW-1185">Reference proteome</keyword>
<dbReference type="CDD" id="cd02603">
    <property type="entry name" value="HAD_sEH-N_like"/>
    <property type="match status" value="1"/>
</dbReference>
<dbReference type="OMA" id="FYHYNRG"/>
<dbReference type="SUPFAM" id="SSF56784">
    <property type="entry name" value="HAD-like"/>
    <property type="match status" value="1"/>
</dbReference>
<dbReference type="Gene3D" id="1.10.150.240">
    <property type="entry name" value="Putative phosphatase, domain 2"/>
    <property type="match status" value="1"/>
</dbReference>
<dbReference type="HOGENOM" id="CLU_019989_1_0_1"/>
<accession>M2U2W8</accession>
<evidence type="ECO:0000313" key="1">
    <source>
        <dbReference type="EMBL" id="EMD92839.1"/>
    </source>
</evidence>
<evidence type="ECO:0008006" key="3">
    <source>
        <dbReference type="Google" id="ProtNLM"/>
    </source>
</evidence>
<dbReference type="InterPro" id="IPR036412">
    <property type="entry name" value="HAD-like_sf"/>
</dbReference>
<reference evidence="1 2" key="1">
    <citation type="journal article" date="2012" name="PLoS Pathog.">
        <title>Diverse lifestyles and strategies of plant pathogenesis encoded in the genomes of eighteen Dothideomycetes fungi.</title>
        <authorList>
            <person name="Ohm R.A."/>
            <person name="Feau N."/>
            <person name="Henrissat B."/>
            <person name="Schoch C.L."/>
            <person name="Horwitz B.A."/>
            <person name="Barry K.W."/>
            <person name="Condon B.J."/>
            <person name="Copeland A.C."/>
            <person name="Dhillon B."/>
            <person name="Glaser F."/>
            <person name="Hesse C.N."/>
            <person name="Kosti I."/>
            <person name="LaButti K."/>
            <person name="Lindquist E.A."/>
            <person name="Lucas S."/>
            <person name="Salamov A.A."/>
            <person name="Bradshaw R.E."/>
            <person name="Ciuffetti L."/>
            <person name="Hamelin R.C."/>
            <person name="Kema G.H.J."/>
            <person name="Lawrence C."/>
            <person name="Scott J.A."/>
            <person name="Spatafora J.W."/>
            <person name="Turgeon B.G."/>
            <person name="de Wit P.J.G.M."/>
            <person name="Zhong S."/>
            <person name="Goodwin S.B."/>
            <person name="Grigoriev I.V."/>
        </authorList>
    </citation>
    <scope>NUCLEOTIDE SEQUENCE [LARGE SCALE GENOMIC DNA]</scope>
    <source>
        <strain evidence="2">C5 / ATCC 48332 / race O</strain>
    </source>
</reference>
<dbReference type="AlphaFoldDB" id="M2U2W8"/>
<organism evidence="1 2">
    <name type="scientific">Cochliobolus heterostrophus (strain C5 / ATCC 48332 / race O)</name>
    <name type="common">Southern corn leaf blight fungus</name>
    <name type="synonym">Bipolaris maydis</name>
    <dbReference type="NCBI Taxonomy" id="701091"/>
    <lineage>
        <taxon>Eukaryota</taxon>
        <taxon>Fungi</taxon>
        <taxon>Dikarya</taxon>
        <taxon>Ascomycota</taxon>
        <taxon>Pezizomycotina</taxon>
        <taxon>Dothideomycetes</taxon>
        <taxon>Pleosporomycetidae</taxon>
        <taxon>Pleosporales</taxon>
        <taxon>Pleosporineae</taxon>
        <taxon>Pleosporaceae</taxon>
        <taxon>Bipolaris</taxon>
    </lineage>
</organism>
<dbReference type="Proteomes" id="UP000016936">
    <property type="component" value="Unassembled WGS sequence"/>
</dbReference>
<dbReference type="Pfam" id="PF00702">
    <property type="entry name" value="Hydrolase"/>
    <property type="match status" value="1"/>
</dbReference>
<dbReference type="PANTHER" id="PTHR43611:SF3">
    <property type="entry name" value="FLAVIN MONONUCLEOTIDE HYDROLASE 1, CHLOROPLATIC"/>
    <property type="match status" value="1"/>
</dbReference>
<dbReference type="eggNOG" id="ENOG502QTXV">
    <property type="taxonomic scope" value="Eukaryota"/>
</dbReference>
<dbReference type="EMBL" id="KB445574">
    <property type="protein sequence ID" value="EMD92839.1"/>
    <property type="molecule type" value="Genomic_DNA"/>
</dbReference>
<dbReference type="OrthoDB" id="2012566at2759"/>